<feature type="region of interest" description="Disordered" evidence="2">
    <location>
        <begin position="28"/>
        <end position="63"/>
    </location>
</feature>
<feature type="compositionally biased region" description="Polar residues" evidence="2">
    <location>
        <begin position="35"/>
        <end position="45"/>
    </location>
</feature>
<feature type="compositionally biased region" description="Basic and acidic residues" evidence="2">
    <location>
        <begin position="51"/>
        <end position="62"/>
    </location>
</feature>
<keyword evidence="3" id="KW-0732">Signal</keyword>
<proteinExistence type="predicted"/>
<reference evidence="4" key="1">
    <citation type="journal article" date="1997" name="Nucleic Acids Res.">
        <title>tRNAscan-SE: a program for improved detection of transfer RNA genes in genomic sequence.</title>
        <authorList>
            <person name="Lowe T.M."/>
            <person name="Eddy S.R."/>
        </authorList>
    </citation>
    <scope>NUCLEOTIDE SEQUENCE [LARGE SCALE GENOMIC DNA]</scope>
</reference>
<dbReference type="Pfam" id="PF00379">
    <property type="entry name" value="Chitin_bind_4"/>
    <property type="match status" value="1"/>
</dbReference>
<accession>A0ABM1PKB2</accession>
<keyword evidence="4" id="KW-1185">Reference proteome</keyword>
<dbReference type="GeneID" id="108616741"/>
<reference evidence="5" key="3">
    <citation type="submission" date="2025-08" db="UniProtKB">
        <authorList>
            <consortium name="RefSeq"/>
        </authorList>
    </citation>
    <scope>IDENTIFICATION</scope>
    <source>
        <tissue evidence="5">Whole organism</tissue>
    </source>
</reference>
<gene>
    <name evidence="5" type="primary">LOC108616741</name>
</gene>
<dbReference type="PROSITE" id="PS51155">
    <property type="entry name" value="CHIT_BIND_RR_2"/>
    <property type="match status" value="1"/>
</dbReference>
<keyword evidence="1" id="KW-0193">Cuticle</keyword>
<dbReference type="PANTHER" id="PTHR10380:SF232">
    <property type="entry name" value="PUPAL CUTICLE PROTEIN EDG-84A-LIKE PROTEIN"/>
    <property type="match status" value="1"/>
</dbReference>
<feature type="signal peptide" evidence="3">
    <location>
        <begin position="1"/>
        <end position="17"/>
    </location>
</feature>
<sequence>MFKFVFIASLLVSAVLAAPLTDEELELERQQNENAQYSFSSTINDDINDGSMDREETRDGKKVTGKYSYSDGFVRRTVHYEADENGYRVVKEDMEVIGDGPQFNPEGQADVAGSLIGQYSIKLDNSDTKQHYKDIRQ</sequence>
<dbReference type="InterPro" id="IPR050468">
    <property type="entry name" value="Cuticle_Struct_Prot"/>
</dbReference>
<name>A0ABM1PKB2_DROAR</name>
<dbReference type="RefSeq" id="XP_017867648.1">
    <property type="nucleotide sequence ID" value="XM_018012159.1"/>
</dbReference>
<evidence type="ECO:0000256" key="2">
    <source>
        <dbReference type="SAM" id="MobiDB-lite"/>
    </source>
</evidence>
<evidence type="ECO:0000313" key="4">
    <source>
        <dbReference type="Proteomes" id="UP000694904"/>
    </source>
</evidence>
<reference evidence="4" key="2">
    <citation type="journal article" date="2016" name="G3 (Bethesda)">
        <title>Genome Evolution in Three Species of Cactophilic Drosophila.</title>
        <authorList>
            <person name="Sanchez-Flores A."/>
            <person name="Penazola F."/>
            <person name="Carpinteyro-Ponce J."/>
            <person name="Nazario-Yepiz N."/>
            <person name="Abreu-Goodger C."/>
            <person name="Machado C.A."/>
            <person name="Markow T.A."/>
        </authorList>
    </citation>
    <scope>NUCLEOTIDE SEQUENCE [LARGE SCALE GENOMIC DNA]</scope>
</reference>
<dbReference type="PANTHER" id="PTHR10380">
    <property type="entry name" value="CUTICLE PROTEIN"/>
    <property type="match status" value="1"/>
</dbReference>
<feature type="chain" id="PRO_5045155209" evidence="3">
    <location>
        <begin position="18"/>
        <end position="137"/>
    </location>
</feature>
<protein>
    <submittedName>
        <fullName evidence="5">Larval cuticle protein A1A</fullName>
    </submittedName>
</protein>
<organism evidence="4 5">
    <name type="scientific">Drosophila arizonae</name>
    <name type="common">Fruit fly</name>
    <dbReference type="NCBI Taxonomy" id="7263"/>
    <lineage>
        <taxon>Eukaryota</taxon>
        <taxon>Metazoa</taxon>
        <taxon>Ecdysozoa</taxon>
        <taxon>Arthropoda</taxon>
        <taxon>Hexapoda</taxon>
        <taxon>Insecta</taxon>
        <taxon>Pterygota</taxon>
        <taxon>Neoptera</taxon>
        <taxon>Endopterygota</taxon>
        <taxon>Diptera</taxon>
        <taxon>Brachycera</taxon>
        <taxon>Muscomorpha</taxon>
        <taxon>Ephydroidea</taxon>
        <taxon>Drosophilidae</taxon>
        <taxon>Drosophila</taxon>
    </lineage>
</organism>
<evidence type="ECO:0000256" key="3">
    <source>
        <dbReference type="SAM" id="SignalP"/>
    </source>
</evidence>
<dbReference type="InterPro" id="IPR000618">
    <property type="entry name" value="Insect_cuticle"/>
</dbReference>
<dbReference type="Proteomes" id="UP000694904">
    <property type="component" value="Chromosome 5"/>
</dbReference>
<evidence type="ECO:0000256" key="1">
    <source>
        <dbReference type="PROSITE-ProRule" id="PRU00497"/>
    </source>
</evidence>
<evidence type="ECO:0000313" key="5">
    <source>
        <dbReference type="RefSeq" id="XP_017867648.1"/>
    </source>
</evidence>